<dbReference type="EMBL" id="FCOI02000019">
    <property type="protein sequence ID" value="SAK76621.1"/>
    <property type="molecule type" value="Genomic_DNA"/>
</dbReference>
<dbReference type="SUPFAM" id="SSF48173">
    <property type="entry name" value="Cryptochrome/photolyase FAD-binding domain"/>
    <property type="match status" value="1"/>
</dbReference>
<gene>
    <name evidence="10" type="ORF">AWB76_05034</name>
</gene>
<dbReference type="InterPro" id="IPR006050">
    <property type="entry name" value="DNA_photolyase_N"/>
</dbReference>
<evidence type="ECO:0000259" key="9">
    <source>
        <dbReference type="PROSITE" id="PS51645"/>
    </source>
</evidence>
<feature type="site" description="Electron transfer via tryptophanyl radical" evidence="6">
    <location>
        <position position="312"/>
    </location>
</feature>
<dbReference type="Pfam" id="PF03441">
    <property type="entry name" value="FAD_binding_7"/>
    <property type="match status" value="1"/>
</dbReference>
<dbReference type="GO" id="GO:0006950">
    <property type="term" value="P:response to stress"/>
    <property type="evidence" value="ECO:0007669"/>
    <property type="project" value="UniProtKB-ARBA"/>
</dbReference>
<feature type="binding site" evidence="5">
    <location>
        <position position="227"/>
    </location>
    <ligand>
        <name>FAD</name>
        <dbReference type="ChEBI" id="CHEBI:57692"/>
    </ligand>
</feature>
<dbReference type="Pfam" id="PF00875">
    <property type="entry name" value="DNA_photolyase"/>
    <property type="match status" value="1"/>
</dbReference>
<dbReference type="PROSITE" id="PS51645">
    <property type="entry name" value="PHR_CRY_ALPHA_BETA"/>
    <property type="match status" value="1"/>
</dbReference>
<evidence type="ECO:0000256" key="5">
    <source>
        <dbReference type="PIRSR" id="PIRSR602081-1"/>
    </source>
</evidence>
<accession>A0A158C2Z3</accession>
<keyword evidence="11" id="KW-1185">Reference proteome</keyword>
<dbReference type="Gene3D" id="1.25.40.80">
    <property type="match status" value="1"/>
</dbReference>
<evidence type="ECO:0000256" key="4">
    <source>
        <dbReference type="ARBA" id="ARBA00022991"/>
    </source>
</evidence>
<reference evidence="11" key="1">
    <citation type="submission" date="2016-01" db="EMBL/GenBank/DDBJ databases">
        <authorList>
            <person name="Peeters Charlotte."/>
        </authorList>
    </citation>
    <scope>NUCLEOTIDE SEQUENCE [LARGE SCALE GENOMIC DNA]</scope>
</reference>
<comment type="similarity">
    <text evidence="7">Belongs to the DNA photolyase family.</text>
</comment>
<feature type="domain" description="Photolyase/cryptochrome alpha/beta" evidence="9">
    <location>
        <begin position="5"/>
        <end position="134"/>
    </location>
</feature>
<sequence>MADFDVGLVWFRRDLRAADNAALYHALTRCRRVLCAFVFDRDILAPLAKKDRRVPFIHASVVELDRTLREAGGALIVRHGHPVHDIASLARECGANAVFTNRDYEPDAKARDDAVGQTLASQDIAFFTFKDQAVFDHDDVMTGAGKPYTVFTPYKRKWLATLTPDALKPYASEDHLSALAKPPSGVKHAVPSLAALGFPDAHAPAFPAGTSGAFELFDDFRDRMTDYGRTRDFPALKGPSYLGVHLRHGTVSIRALARGAHDAQRHGDKGAETWLGELIWREFYFSVLHHFPHVGVTGDHRAFKPEYDRIRWETGDAADANFAAWRAGQTGYPLVDAAMRQINASGYMHNRLRMVVASFLTKDLGIDWRRGEAYFEALLNDFELSNNNGGWQWASSSGCDAQPYFRIFNPVTQSQKFDSAGKFIRHYVPEIAGLSDRDIHAPWLAKPDALKAAKVSLGVDYPQPVVDHEAARKRTLVRYDVVRGAGAKKRPPDDKDNSDDSDD</sequence>
<dbReference type="InterPro" id="IPR036155">
    <property type="entry name" value="Crypto/Photolyase_N_sf"/>
</dbReference>
<feature type="site" description="Electron transfer via tryptophanyl radical" evidence="6">
    <location>
        <position position="391"/>
    </location>
</feature>
<keyword evidence="3 5" id="KW-0274">FAD</keyword>
<evidence type="ECO:0000256" key="7">
    <source>
        <dbReference type="RuleBase" id="RU004182"/>
    </source>
</evidence>
<dbReference type="STRING" id="1777137.AWB76_05034"/>
<feature type="site" description="Electron transfer via tryptophanyl radical" evidence="6">
    <location>
        <position position="368"/>
    </location>
</feature>
<dbReference type="PRINTS" id="PR00147">
    <property type="entry name" value="DNAPHOTLYASE"/>
</dbReference>
<feature type="binding site" evidence="5">
    <location>
        <begin position="277"/>
        <end position="284"/>
    </location>
    <ligand>
        <name>FAD</name>
        <dbReference type="ChEBI" id="CHEBI:57692"/>
    </ligand>
</feature>
<dbReference type="GO" id="GO:0006139">
    <property type="term" value="P:nucleobase-containing compound metabolic process"/>
    <property type="evidence" value="ECO:0007669"/>
    <property type="project" value="UniProtKB-ARBA"/>
</dbReference>
<dbReference type="Proteomes" id="UP000054624">
    <property type="component" value="Unassembled WGS sequence"/>
</dbReference>
<dbReference type="Gene3D" id="1.10.579.10">
    <property type="entry name" value="DNA Cyclobutane Dipyrimidine Photolyase, subunit A, domain 3"/>
    <property type="match status" value="1"/>
</dbReference>
<dbReference type="PROSITE" id="PS00691">
    <property type="entry name" value="DNA_PHOTOLYASES_1_2"/>
    <property type="match status" value="1"/>
</dbReference>
<keyword evidence="2 5" id="KW-0285">Flavoprotein</keyword>
<dbReference type="GO" id="GO:0009416">
    <property type="term" value="P:response to light stimulus"/>
    <property type="evidence" value="ECO:0007669"/>
    <property type="project" value="TreeGrafter"/>
</dbReference>
<name>A0A158C2Z3_9BURK</name>
<dbReference type="RefSeq" id="WP_061162765.1">
    <property type="nucleotide sequence ID" value="NZ_FCOI02000019.1"/>
</dbReference>
<dbReference type="SUPFAM" id="SSF52425">
    <property type="entry name" value="Cryptochrome/photolyase, N-terminal domain"/>
    <property type="match status" value="1"/>
</dbReference>
<evidence type="ECO:0000256" key="3">
    <source>
        <dbReference type="ARBA" id="ARBA00022827"/>
    </source>
</evidence>
<evidence type="ECO:0000256" key="6">
    <source>
        <dbReference type="PIRSR" id="PIRSR602081-2"/>
    </source>
</evidence>
<comment type="cofactor">
    <cofactor evidence="5">
        <name>FAD</name>
        <dbReference type="ChEBI" id="CHEBI:57692"/>
    </cofactor>
    <text evidence="5">Binds 1 FAD per subunit.</text>
</comment>
<dbReference type="GO" id="GO:0003677">
    <property type="term" value="F:DNA binding"/>
    <property type="evidence" value="ECO:0007669"/>
    <property type="project" value="TreeGrafter"/>
</dbReference>
<keyword evidence="4 7" id="KW-0157">Chromophore</keyword>
<dbReference type="InterPro" id="IPR014729">
    <property type="entry name" value="Rossmann-like_a/b/a_fold"/>
</dbReference>
<proteinExistence type="inferred from homology"/>
<dbReference type="InterPro" id="IPR018394">
    <property type="entry name" value="DNA_photolyase_1_CS_C"/>
</dbReference>
<dbReference type="PROSITE" id="PS00394">
    <property type="entry name" value="DNA_PHOTOLYASES_1_1"/>
    <property type="match status" value="1"/>
</dbReference>
<evidence type="ECO:0000256" key="8">
    <source>
        <dbReference type="SAM" id="MobiDB-lite"/>
    </source>
</evidence>
<feature type="region of interest" description="Disordered" evidence="8">
    <location>
        <begin position="482"/>
        <end position="503"/>
    </location>
</feature>
<comment type="cofactor">
    <cofactor evidence="1">
        <name>(6R)-5,10-methylene-5,6,7,8-tetrahydrofolate</name>
        <dbReference type="ChEBI" id="CHEBI:15636"/>
    </cofactor>
</comment>
<evidence type="ECO:0000256" key="2">
    <source>
        <dbReference type="ARBA" id="ARBA00022630"/>
    </source>
</evidence>
<feature type="binding site" evidence="5">
    <location>
        <position position="274"/>
    </location>
    <ligand>
        <name>FAD</name>
        <dbReference type="ChEBI" id="CHEBI:57692"/>
    </ligand>
</feature>
<evidence type="ECO:0000256" key="1">
    <source>
        <dbReference type="ARBA" id="ARBA00001932"/>
    </source>
</evidence>
<dbReference type="GO" id="GO:0003904">
    <property type="term" value="F:deoxyribodipyrimidine photo-lyase activity"/>
    <property type="evidence" value="ECO:0007669"/>
    <property type="project" value="TreeGrafter"/>
</dbReference>
<dbReference type="PANTHER" id="PTHR11455">
    <property type="entry name" value="CRYPTOCHROME"/>
    <property type="match status" value="1"/>
</dbReference>
<dbReference type="AlphaFoldDB" id="A0A158C2Z3"/>
<dbReference type="InterPro" id="IPR036134">
    <property type="entry name" value="Crypto/Photolyase_FAD-like_sf"/>
</dbReference>
<organism evidence="10 11">
    <name type="scientific">Caballeronia temeraria</name>
    <dbReference type="NCBI Taxonomy" id="1777137"/>
    <lineage>
        <taxon>Bacteria</taxon>
        <taxon>Pseudomonadati</taxon>
        <taxon>Pseudomonadota</taxon>
        <taxon>Betaproteobacteria</taxon>
        <taxon>Burkholderiales</taxon>
        <taxon>Burkholderiaceae</taxon>
        <taxon>Caballeronia</taxon>
    </lineage>
</organism>
<dbReference type="Gene3D" id="3.40.50.620">
    <property type="entry name" value="HUPs"/>
    <property type="match status" value="1"/>
</dbReference>
<protein>
    <submittedName>
        <fullName evidence="10">Deoxyribodipyrimidine photo-lyase</fullName>
    </submittedName>
</protein>
<dbReference type="OrthoDB" id="9772484at2"/>
<evidence type="ECO:0000313" key="11">
    <source>
        <dbReference type="Proteomes" id="UP000054624"/>
    </source>
</evidence>
<dbReference type="GO" id="GO:0071949">
    <property type="term" value="F:FAD binding"/>
    <property type="evidence" value="ECO:0007669"/>
    <property type="project" value="TreeGrafter"/>
</dbReference>
<evidence type="ECO:0000313" key="10">
    <source>
        <dbReference type="EMBL" id="SAK76621.1"/>
    </source>
</evidence>
<dbReference type="InterPro" id="IPR005101">
    <property type="entry name" value="Cryptochr/Photolyase_FAD-bd"/>
</dbReference>
<dbReference type="PANTHER" id="PTHR11455:SF9">
    <property type="entry name" value="CRYPTOCHROME CIRCADIAN CLOCK 5 ISOFORM X1"/>
    <property type="match status" value="1"/>
</dbReference>
<dbReference type="InterPro" id="IPR002081">
    <property type="entry name" value="Cryptochrome/DNA_photolyase_1"/>
</dbReference>